<sequence>MVAVRVGKVTVNSAQLLCFFIHQLSKGLLGTRDMFGDDQRAVVARGDHRGFQQVFHLQLFAGDKADHAAVFRKAQYVLADGYDIPGIASLQSDHDCQYLGG</sequence>
<gene>
    <name evidence="1" type="ORF">SDC9_127588</name>
</gene>
<dbReference type="EMBL" id="VSSQ01030135">
    <property type="protein sequence ID" value="MPM80541.1"/>
    <property type="molecule type" value="Genomic_DNA"/>
</dbReference>
<dbReference type="AlphaFoldDB" id="A0A645CUH0"/>
<protein>
    <submittedName>
        <fullName evidence="1">Uncharacterized protein</fullName>
    </submittedName>
</protein>
<organism evidence="1">
    <name type="scientific">bioreactor metagenome</name>
    <dbReference type="NCBI Taxonomy" id="1076179"/>
    <lineage>
        <taxon>unclassified sequences</taxon>
        <taxon>metagenomes</taxon>
        <taxon>ecological metagenomes</taxon>
    </lineage>
</organism>
<name>A0A645CUH0_9ZZZZ</name>
<reference evidence="1" key="1">
    <citation type="submission" date="2019-08" db="EMBL/GenBank/DDBJ databases">
        <authorList>
            <person name="Kucharzyk K."/>
            <person name="Murdoch R.W."/>
            <person name="Higgins S."/>
            <person name="Loffler F."/>
        </authorList>
    </citation>
    <scope>NUCLEOTIDE SEQUENCE</scope>
</reference>
<accession>A0A645CUH0</accession>
<evidence type="ECO:0000313" key="1">
    <source>
        <dbReference type="EMBL" id="MPM80541.1"/>
    </source>
</evidence>
<proteinExistence type="predicted"/>
<comment type="caution">
    <text evidence="1">The sequence shown here is derived from an EMBL/GenBank/DDBJ whole genome shotgun (WGS) entry which is preliminary data.</text>
</comment>